<proteinExistence type="predicted"/>
<dbReference type="InterPro" id="IPR018389">
    <property type="entry name" value="DctP_fam"/>
</dbReference>
<keyword evidence="1 2" id="KW-0732">Signal</keyword>
<dbReference type="NCBIfam" id="NF037995">
    <property type="entry name" value="TRAP_S1"/>
    <property type="match status" value="1"/>
</dbReference>
<evidence type="ECO:0000313" key="3">
    <source>
        <dbReference type="EMBL" id="TQV82092.1"/>
    </source>
</evidence>
<dbReference type="Gene3D" id="3.40.190.170">
    <property type="entry name" value="Bacterial extracellular solute-binding protein, family 7"/>
    <property type="match status" value="1"/>
</dbReference>
<feature type="chain" id="PRO_5021841970" evidence="2">
    <location>
        <begin position="32"/>
        <end position="340"/>
    </location>
</feature>
<dbReference type="RefSeq" id="WP_142895722.1">
    <property type="nucleotide sequence ID" value="NZ_ML660053.1"/>
</dbReference>
<dbReference type="Proteomes" id="UP000315252">
    <property type="component" value="Unassembled WGS sequence"/>
</dbReference>
<comment type="caution">
    <text evidence="3">The sequence shown here is derived from an EMBL/GenBank/DDBJ whole genome shotgun (WGS) entry which is preliminary data.</text>
</comment>
<gene>
    <name evidence="3" type="ORF">FKG95_07650</name>
</gene>
<dbReference type="OrthoDB" id="6139617at2"/>
<evidence type="ECO:0000313" key="4">
    <source>
        <dbReference type="Proteomes" id="UP000315252"/>
    </source>
</evidence>
<evidence type="ECO:0000256" key="2">
    <source>
        <dbReference type="SAM" id="SignalP"/>
    </source>
</evidence>
<dbReference type="InterPro" id="IPR038404">
    <property type="entry name" value="TRAP_DctP_sf"/>
</dbReference>
<dbReference type="PANTHER" id="PTHR33376:SF5">
    <property type="entry name" value="EXTRACYTOPLASMIC SOLUTE RECEPTOR PROTEIN"/>
    <property type="match status" value="1"/>
</dbReference>
<dbReference type="Pfam" id="PF03480">
    <property type="entry name" value="DctP"/>
    <property type="match status" value="1"/>
</dbReference>
<dbReference type="AlphaFoldDB" id="A0A545TXZ4"/>
<dbReference type="CDD" id="cd13667">
    <property type="entry name" value="PBP2_TRAP_DctP1"/>
    <property type="match status" value="1"/>
</dbReference>
<organism evidence="3 4">
    <name type="scientific">Denitrobaculum tricleocarpae</name>
    <dbReference type="NCBI Taxonomy" id="2591009"/>
    <lineage>
        <taxon>Bacteria</taxon>
        <taxon>Pseudomonadati</taxon>
        <taxon>Pseudomonadota</taxon>
        <taxon>Alphaproteobacteria</taxon>
        <taxon>Rhodospirillales</taxon>
        <taxon>Rhodospirillaceae</taxon>
        <taxon>Denitrobaculum</taxon>
    </lineage>
</organism>
<sequence length="340" mass="37724">MRDLRKVARKALSLAAAAGLATTVVSGAALAVDRVSAVHAFPEFLVYTKTFLAMVDDINARGEGIVEIQVRGGPEAIGMFQQPQAVRDGVVDMVHTPGSFYGASVPEIDAMVAARVTPMEARANGGAALMDQVHQSRFNVKHLGWIDGGVQFHIYSTQEFKFGDDGVIDLTGVKLRDNPIYHAFFEALNATTASMKATEVYSALEKGVVDAAAWTSIGILDLKWDKFLKYRIDPKFYNTDIGVIFNKDSWESLSPESQKLIQDVVAEWEQKSYDARQQDIAKDAEELQKRGMQFVSMTPEASEIYVTKANDAAWGRMKGRLEEMGGMENYDKLRKLYYKE</sequence>
<protein>
    <submittedName>
        <fullName evidence="3">C4-dicarboxylate ABC transporter substrate-binding protein</fullName>
    </submittedName>
</protein>
<evidence type="ECO:0000256" key="1">
    <source>
        <dbReference type="ARBA" id="ARBA00022729"/>
    </source>
</evidence>
<dbReference type="PANTHER" id="PTHR33376">
    <property type="match status" value="1"/>
</dbReference>
<keyword evidence="4" id="KW-1185">Reference proteome</keyword>
<reference evidence="3 4" key="1">
    <citation type="submission" date="2019-06" db="EMBL/GenBank/DDBJ databases">
        <title>Whole genome sequence for Rhodospirillaceae sp. R148.</title>
        <authorList>
            <person name="Wang G."/>
        </authorList>
    </citation>
    <scope>NUCLEOTIDE SEQUENCE [LARGE SCALE GENOMIC DNA]</scope>
    <source>
        <strain evidence="3 4">R148</strain>
    </source>
</reference>
<name>A0A545TXZ4_9PROT</name>
<feature type="signal peptide" evidence="2">
    <location>
        <begin position="1"/>
        <end position="31"/>
    </location>
</feature>
<dbReference type="EMBL" id="VHSH01000002">
    <property type="protein sequence ID" value="TQV82092.1"/>
    <property type="molecule type" value="Genomic_DNA"/>
</dbReference>
<accession>A0A545TXZ4</accession>
<dbReference type="GO" id="GO:0055085">
    <property type="term" value="P:transmembrane transport"/>
    <property type="evidence" value="ECO:0007669"/>
    <property type="project" value="InterPro"/>
</dbReference>